<organism evidence="1 2">
    <name type="scientific">Cichorium intybus</name>
    <name type="common">Chicory</name>
    <dbReference type="NCBI Taxonomy" id="13427"/>
    <lineage>
        <taxon>Eukaryota</taxon>
        <taxon>Viridiplantae</taxon>
        <taxon>Streptophyta</taxon>
        <taxon>Embryophyta</taxon>
        <taxon>Tracheophyta</taxon>
        <taxon>Spermatophyta</taxon>
        <taxon>Magnoliopsida</taxon>
        <taxon>eudicotyledons</taxon>
        <taxon>Gunneridae</taxon>
        <taxon>Pentapetalae</taxon>
        <taxon>asterids</taxon>
        <taxon>campanulids</taxon>
        <taxon>Asterales</taxon>
        <taxon>Asteraceae</taxon>
        <taxon>Cichorioideae</taxon>
        <taxon>Cichorieae</taxon>
        <taxon>Cichoriinae</taxon>
        <taxon>Cichorium</taxon>
    </lineage>
</organism>
<dbReference type="EMBL" id="CM042012">
    <property type="protein sequence ID" value="KAI3751783.1"/>
    <property type="molecule type" value="Genomic_DNA"/>
</dbReference>
<reference evidence="2" key="1">
    <citation type="journal article" date="2022" name="Mol. Ecol. Resour.">
        <title>The genomes of chicory, endive, great burdock and yacon provide insights into Asteraceae palaeo-polyploidization history and plant inulin production.</title>
        <authorList>
            <person name="Fan W."/>
            <person name="Wang S."/>
            <person name="Wang H."/>
            <person name="Wang A."/>
            <person name="Jiang F."/>
            <person name="Liu H."/>
            <person name="Zhao H."/>
            <person name="Xu D."/>
            <person name="Zhang Y."/>
        </authorList>
    </citation>
    <scope>NUCLEOTIDE SEQUENCE [LARGE SCALE GENOMIC DNA]</scope>
    <source>
        <strain evidence="2">cv. Punajuju</strain>
    </source>
</reference>
<comment type="caution">
    <text evidence="1">The sequence shown here is derived from an EMBL/GenBank/DDBJ whole genome shotgun (WGS) entry which is preliminary data.</text>
</comment>
<accession>A0ACB9DZD3</accession>
<keyword evidence="2" id="KW-1185">Reference proteome</keyword>
<evidence type="ECO:0000313" key="2">
    <source>
        <dbReference type="Proteomes" id="UP001055811"/>
    </source>
</evidence>
<proteinExistence type="predicted"/>
<name>A0ACB9DZD3_CICIN</name>
<dbReference type="Proteomes" id="UP001055811">
    <property type="component" value="Linkage Group LG04"/>
</dbReference>
<protein>
    <submittedName>
        <fullName evidence="1">Uncharacterized protein</fullName>
    </submittedName>
</protein>
<evidence type="ECO:0000313" key="1">
    <source>
        <dbReference type="EMBL" id="KAI3751783.1"/>
    </source>
</evidence>
<reference evidence="1 2" key="2">
    <citation type="journal article" date="2022" name="Mol. Ecol. Resour.">
        <title>The genomes of chicory, endive, great burdock and yacon provide insights into Asteraceae paleo-polyploidization history and plant inulin production.</title>
        <authorList>
            <person name="Fan W."/>
            <person name="Wang S."/>
            <person name="Wang H."/>
            <person name="Wang A."/>
            <person name="Jiang F."/>
            <person name="Liu H."/>
            <person name="Zhao H."/>
            <person name="Xu D."/>
            <person name="Zhang Y."/>
        </authorList>
    </citation>
    <scope>NUCLEOTIDE SEQUENCE [LARGE SCALE GENOMIC DNA]</scope>
    <source>
        <strain evidence="2">cv. Punajuju</strain>
        <tissue evidence="1">Leaves</tissue>
    </source>
</reference>
<sequence length="217" mass="24197">MGGITGENNGSLVVNGQQNKEPVTFGDILWVKLHEASWWPAQVVDENCVDSDNKPISKESGCDVLVRLYGSYIYKYVDVHRSRAEFKKILEDNNFNHDDIMKKCLEKDLPSLNGGAKKRQRSKPKVVEVSKKKPSKKDKSDKSQSKLSSKKQKQEKSKTPNRVQNGIEPSTPTIATLGGQELSGRRMKVMQSLGLVAPLGSPFPRNRIISPTPTVLH</sequence>
<gene>
    <name evidence="1" type="ORF">L2E82_22874</name>
</gene>